<organism evidence="8 9">
    <name type="scientific">Microbaculum marinisediminis</name>
    <dbReference type="NCBI Taxonomy" id="2931392"/>
    <lineage>
        <taxon>Bacteria</taxon>
        <taxon>Pseudomonadati</taxon>
        <taxon>Pseudomonadota</taxon>
        <taxon>Alphaproteobacteria</taxon>
        <taxon>Hyphomicrobiales</taxon>
        <taxon>Tepidamorphaceae</taxon>
        <taxon>Microbaculum</taxon>
    </lineage>
</organism>
<dbReference type="GO" id="GO:0016887">
    <property type="term" value="F:ATP hydrolysis activity"/>
    <property type="evidence" value="ECO:0007669"/>
    <property type="project" value="InterPro"/>
</dbReference>
<dbReference type="Gene3D" id="1.10.20.60">
    <property type="entry name" value="Glu-tRNAGln amidotransferase C subunit, N-terminal domain"/>
    <property type="match status" value="1"/>
</dbReference>
<dbReference type="InterPro" id="IPR000120">
    <property type="entry name" value="Amidase"/>
</dbReference>
<evidence type="ECO:0000256" key="3">
    <source>
        <dbReference type="ARBA" id="ARBA00021874"/>
    </source>
</evidence>
<dbReference type="InterPro" id="IPR020556">
    <property type="entry name" value="Amidase_CS"/>
</dbReference>
<keyword evidence="5" id="KW-0067">ATP-binding</keyword>
<evidence type="ECO:0000256" key="4">
    <source>
        <dbReference type="ARBA" id="ARBA00022741"/>
    </source>
</evidence>
<dbReference type="InterPro" id="IPR017871">
    <property type="entry name" value="ABC_transporter-like_CS"/>
</dbReference>
<keyword evidence="8" id="KW-0378">Hydrolase</keyword>
<dbReference type="Pfam" id="PF01425">
    <property type="entry name" value="Amidase"/>
    <property type="match status" value="1"/>
</dbReference>
<dbReference type="PROSITE" id="PS00211">
    <property type="entry name" value="ABC_TRANSPORTER_1"/>
    <property type="match status" value="1"/>
</dbReference>
<protein>
    <recommendedName>
        <fullName evidence="3">Indoleacetamide hydrolase</fullName>
    </recommendedName>
</protein>
<dbReference type="Gene3D" id="3.90.1300.10">
    <property type="entry name" value="Amidase signature (AS) domain"/>
    <property type="match status" value="1"/>
</dbReference>
<dbReference type="InterPro" id="IPR003439">
    <property type="entry name" value="ABC_transporter-like_ATP-bd"/>
</dbReference>
<dbReference type="InterPro" id="IPR023631">
    <property type="entry name" value="Amidase_dom"/>
</dbReference>
<evidence type="ECO:0000259" key="7">
    <source>
        <dbReference type="PROSITE" id="PS50893"/>
    </source>
</evidence>
<dbReference type="SUPFAM" id="SSF75304">
    <property type="entry name" value="Amidase signature (AS) enzymes"/>
    <property type="match status" value="1"/>
</dbReference>
<dbReference type="PANTHER" id="PTHR11895">
    <property type="entry name" value="TRANSAMIDASE"/>
    <property type="match status" value="1"/>
</dbReference>
<keyword evidence="4" id="KW-0547">Nucleotide-binding</keyword>
<sequence length="819" mass="87975">MLQHSPPEHAPADHPALEVRSLAAGYGRIPVLHGIDLAVGYDEIVGILGHNGMGKSTLLKTVMGFLPARGGHVALADEDITRLKPHDRALRGLGYIPQGRGIFPKLSVAENLRLAWHDHGDASEADALERMLADFPRLKPLLGREGGALSGGEQQLLALARGLMGDPWFLLLDEPTEGIQPSIIDEIEETLLRLRRQRGLTVLLVEQNFEFLSLLSDRVLVMERGAITAEFGREAVRDVSQIEAFLGFGAVRQTRRAPAHAPAPALAGQPPGPARAGPLHGAPPVQSMPAERPGQQKSPAPGSDRASPARPMEAFMSVRRPTVEQMRDIVSGLHMSMSDREILDYLTIMEDTFKAYDAVDAMPDNLPKVKYPRTPGYRPSAAENPMNAWYVKAEVKGAASGPLEGRKVVLKDNVCLAGVPMMNGASTLEGYTPDVDATVVTRILDAGGTIVGKAHCEYFCLSGGSHTNATGPVHNPYRLGYSAGGSSSGSGALVGAGEVEMAIGGDQGGSIRMPASFCGAYGMKGTHGLVPYSGIMPIEPTIDHAGPITANVRDNALLLEVIAGEDGLDPRQYCPKVDRYTQAVGMGVSGMRIGVVREGFGRPEAEADVDDRVRAAAEKFRSLGAAVEEVSVPMHLTGPAIWTPIALEGLTDIMMHGNGFATGWEGLYVTSLLDYHANWRARANELSKSLKISMFVGEYMQKHYRGHYYAKAQNLSRVLRAAYDDALSRYDVLIMPTTPMKAQPLPAPDDPLANYIQRAFEMIGNTAPFDASGHPAMSVPVGLSQGLPVGMMIIGRHYAESTIYRAAGAFESLGDWRAM</sequence>
<dbReference type="AlphaFoldDB" id="A0AAW5R291"/>
<proteinExistence type="inferred from homology"/>
<dbReference type="Pfam" id="PF00005">
    <property type="entry name" value="ABC_tran"/>
    <property type="match status" value="1"/>
</dbReference>
<comment type="similarity">
    <text evidence="2">Belongs to the ABC transporter superfamily.</text>
</comment>
<evidence type="ECO:0000256" key="1">
    <source>
        <dbReference type="ARBA" id="ARBA00003871"/>
    </source>
</evidence>
<comment type="caution">
    <text evidence="8">The sequence shown here is derived from an EMBL/GenBank/DDBJ whole genome shotgun (WGS) entry which is preliminary data.</text>
</comment>
<dbReference type="EMBL" id="JALIDZ010000007">
    <property type="protein sequence ID" value="MCT8973465.1"/>
    <property type="molecule type" value="Genomic_DNA"/>
</dbReference>
<dbReference type="Gene3D" id="3.40.50.300">
    <property type="entry name" value="P-loop containing nucleotide triphosphate hydrolases"/>
    <property type="match status" value="1"/>
</dbReference>
<comment type="function">
    <text evidence="1">Hydrolyzes indole-3-acetamide (IAM) into indole-3-acetic acid (IAA).</text>
</comment>
<dbReference type="InterPro" id="IPR036928">
    <property type="entry name" value="AS_sf"/>
</dbReference>
<feature type="compositionally biased region" description="Low complexity" evidence="6">
    <location>
        <begin position="259"/>
        <end position="278"/>
    </location>
</feature>
<dbReference type="PANTHER" id="PTHR11895:SF170">
    <property type="entry name" value="AMIDASE"/>
    <property type="match status" value="1"/>
</dbReference>
<feature type="domain" description="ABC transporter" evidence="7">
    <location>
        <begin position="17"/>
        <end position="249"/>
    </location>
</feature>
<feature type="region of interest" description="Disordered" evidence="6">
    <location>
        <begin position="257"/>
        <end position="309"/>
    </location>
</feature>
<dbReference type="SMART" id="SM00382">
    <property type="entry name" value="AAA"/>
    <property type="match status" value="1"/>
</dbReference>
<accession>A0AAW5R291</accession>
<dbReference type="InterPro" id="IPR003593">
    <property type="entry name" value="AAA+_ATPase"/>
</dbReference>
<dbReference type="NCBIfam" id="NF005565">
    <property type="entry name" value="PRK07235.1"/>
    <property type="match status" value="1"/>
</dbReference>
<keyword evidence="9" id="KW-1185">Reference proteome</keyword>
<name>A0AAW5R291_9HYPH</name>
<dbReference type="SUPFAM" id="SSF52540">
    <property type="entry name" value="P-loop containing nucleoside triphosphate hydrolases"/>
    <property type="match status" value="1"/>
</dbReference>
<gene>
    <name evidence="8" type="ORF">MUB46_16505</name>
</gene>
<dbReference type="GO" id="GO:0005524">
    <property type="term" value="F:ATP binding"/>
    <property type="evidence" value="ECO:0007669"/>
    <property type="project" value="UniProtKB-KW"/>
</dbReference>
<evidence type="ECO:0000256" key="6">
    <source>
        <dbReference type="SAM" id="MobiDB-lite"/>
    </source>
</evidence>
<dbReference type="Proteomes" id="UP001320898">
    <property type="component" value="Unassembled WGS sequence"/>
</dbReference>
<reference evidence="8 9" key="1">
    <citation type="submission" date="2022-04" db="EMBL/GenBank/DDBJ databases">
        <authorList>
            <person name="Ye Y.-Q."/>
            <person name="Du Z.-J."/>
        </authorList>
    </citation>
    <scope>NUCLEOTIDE SEQUENCE [LARGE SCALE GENOMIC DNA]</scope>
    <source>
        <strain evidence="8 9">A6E488</strain>
    </source>
</reference>
<dbReference type="PROSITE" id="PS00571">
    <property type="entry name" value="AMIDASES"/>
    <property type="match status" value="1"/>
</dbReference>
<dbReference type="PROSITE" id="PS50893">
    <property type="entry name" value="ABC_TRANSPORTER_2"/>
    <property type="match status" value="1"/>
</dbReference>
<dbReference type="CDD" id="cd03224">
    <property type="entry name" value="ABC_TM1139_LivF_branched"/>
    <property type="match status" value="1"/>
</dbReference>
<evidence type="ECO:0000256" key="2">
    <source>
        <dbReference type="ARBA" id="ARBA00005417"/>
    </source>
</evidence>
<dbReference type="RefSeq" id="WP_261617030.1">
    <property type="nucleotide sequence ID" value="NZ_JALIDZ010000007.1"/>
</dbReference>
<dbReference type="InterPro" id="IPR027417">
    <property type="entry name" value="P-loop_NTPase"/>
</dbReference>
<evidence type="ECO:0000313" key="9">
    <source>
        <dbReference type="Proteomes" id="UP001320898"/>
    </source>
</evidence>
<evidence type="ECO:0000256" key="5">
    <source>
        <dbReference type="ARBA" id="ARBA00022840"/>
    </source>
</evidence>
<evidence type="ECO:0000313" key="8">
    <source>
        <dbReference type="EMBL" id="MCT8973465.1"/>
    </source>
</evidence>